<dbReference type="RefSeq" id="XP_026692413.1">
    <property type="nucleotide sequence ID" value="XM_026836612.1"/>
</dbReference>
<evidence type="ECO:0000256" key="4">
    <source>
        <dbReference type="SAM" id="Phobius"/>
    </source>
</evidence>
<accession>H2Y247</accession>
<dbReference type="SMART" id="SM00060">
    <property type="entry name" value="FN3"/>
    <property type="match status" value="2"/>
</dbReference>
<evidence type="ECO:0000259" key="6">
    <source>
        <dbReference type="PROSITE" id="PS50853"/>
    </source>
</evidence>
<dbReference type="Pfam" id="PF01403">
    <property type="entry name" value="Sema"/>
    <property type="match status" value="1"/>
</dbReference>
<dbReference type="InterPro" id="IPR001627">
    <property type="entry name" value="Semap_dom"/>
</dbReference>
<feature type="signal peptide" evidence="5">
    <location>
        <begin position="1"/>
        <end position="20"/>
    </location>
</feature>
<dbReference type="Gene3D" id="2.130.10.10">
    <property type="entry name" value="YVTN repeat-like/Quinoprotein amine dehydrogenase"/>
    <property type="match status" value="1"/>
</dbReference>
<dbReference type="GO" id="GO:0071526">
    <property type="term" value="P:semaphorin-plexin signaling pathway"/>
    <property type="evidence" value="ECO:0000318"/>
    <property type="project" value="GO_Central"/>
</dbReference>
<dbReference type="Gene3D" id="2.60.40.10">
    <property type="entry name" value="Immunoglobulins"/>
    <property type="match status" value="1"/>
</dbReference>
<protein>
    <submittedName>
        <fullName evidence="8">Semaphorin-4G-like</fullName>
    </submittedName>
</protein>
<feature type="transmembrane region" description="Helical" evidence="4">
    <location>
        <begin position="701"/>
        <end position="720"/>
    </location>
</feature>
<dbReference type="InterPro" id="IPR036116">
    <property type="entry name" value="FN3_sf"/>
</dbReference>
<feature type="domain" description="Fibronectin type-III" evidence="6">
    <location>
        <begin position="597"/>
        <end position="694"/>
    </location>
</feature>
<reference evidence="8" key="2">
    <citation type="journal article" date="2008" name="Genome Biol.">
        <title>Improved genome assembly and evidence-based global gene model set for the chordate Ciona intestinalis: new insight into intron and operon populations.</title>
        <authorList>
            <person name="Satou Y."/>
            <person name="Mineta K."/>
            <person name="Ogasawara M."/>
            <person name="Sasakura Y."/>
            <person name="Shoguchi E."/>
            <person name="Ueno K."/>
            <person name="Yamada L."/>
            <person name="Matsumoto J."/>
            <person name="Wasserscheid J."/>
            <person name="Dewar K."/>
            <person name="Wiley G.B."/>
            <person name="Macmil S.L."/>
            <person name="Roe B.A."/>
            <person name="Zeller R.W."/>
            <person name="Hastings K.E."/>
            <person name="Lemaire P."/>
            <person name="Lindquist E."/>
            <person name="Endo T."/>
            <person name="Hotta K."/>
            <person name="Inaba K."/>
        </authorList>
    </citation>
    <scope>NUCLEOTIDE SEQUENCE [LARGE SCALE GENOMIC DNA]</scope>
    <source>
        <strain evidence="8">wild type</strain>
    </source>
</reference>
<dbReference type="InterPro" id="IPR013783">
    <property type="entry name" value="Ig-like_fold"/>
</dbReference>
<evidence type="ECO:0000313" key="9">
    <source>
        <dbReference type="Proteomes" id="UP000008144"/>
    </source>
</evidence>
<dbReference type="GO" id="GO:0001755">
    <property type="term" value="P:neural crest cell migration"/>
    <property type="evidence" value="ECO:0000318"/>
    <property type="project" value="GO_Central"/>
</dbReference>
<reference evidence="8" key="3">
    <citation type="submission" date="2025-08" db="UniProtKB">
        <authorList>
            <consortium name="Ensembl"/>
        </authorList>
    </citation>
    <scope>IDENTIFICATION</scope>
</reference>
<evidence type="ECO:0000256" key="1">
    <source>
        <dbReference type="ARBA" id="ARBA00009492"/>
    </source>
</evidence>
<dbReference type="OMA" id="WIRNESS"/>
<reference evidence="8" key="4">
    <citation type="submission" date="2025-09" db="UniProtKB">
        <authorList>
            <consortium name="Ensembl"/>
        </authorList>
    </citation>
    <scope>IDENTIFICATION</scope>
</reference>
<evidence type="ECO:0000313" key="8">
    <source>
        <dbReference type="Ensembl" id="ENSCINP00000035982.1"/>
    </source>
</evidence>
<gene>
    <name evidence="8" type="primary">LOC100179332</name>
</gene>
<evidence type="ECO:0000256" key="5">
    <source>
        <dbReference type="SAM" id="SignalP"/>
    </source>
</evidence>
<proteinExistence type="inferred from homology"/>
<dbReference type="GO" id="GO:0030335">
    <property type="term" value="P:positive regulation of cell migration"/>
    <property type="evidence" value="ECO:0000318"/>
    <property type="project" value="GO_Central"/>
</dbReference>
<dbReference type="PROSITE" id="PS51004">
    <property type="entry name" value="SEMA"/>
    <property type="match status" value="1"/>
</dbReference>
<dbReference type="AlphaFoldDB" id="H2Y247"/>
<dbReference type="InterPro" id="IPR027231">
    <property type="entry name" value="Semaphorin"/>
</dbReference>
<feature type="domain" description="Sema" evidence="7">
    <location>
        <begin position="7"/>
        <end position="468"/>
    </location>
</feature>
<feature type="chain" id="PRO_5030172495" evidence="5">
    <location>
        <begin position="21"/>
        <end position="793"/>
    </location>
</feature>
<dbReference type="GeneTree" id="ENSGT00940000167882"/>
<comment type="caution">
    <text evidence="2">Lacks conserved residue(s) required for the propagation of feature annotation.</text>
</comment>
<dbReference type="GO" id="GO:0005886">
    <property type="term" value="C:plasma membrane"/>
    <property type="evidence" value="ECO:0000318"/>
    <property type="project" value="GO_Central"/>
</dbReference>
<keyword evidence="4" id="KW-1133">Transmembrane helix</keyword>
<feature type="region of interest" description="Disordered" evidence="3">
    <location>
        <begin position="762"/>
        <end position="786"/>
    </location>
</feature>
<organism evidence="8 9">
    <name type="scientific">Ciona intestinalis</name>
    <name type="common">Transparent sea squirt</name>
    <name type="synonym">Ascidia intestinalis</name>
    <dbReference type="NCBI Taxonomy" id="7719"/>
    <lineage>
        <taxon>Eukaryota</taxon>
        <taxon>Metazoa</taxon>
        <taxon>Chordata</taxon>
        <taxon>Tunicata</taxon>
        <taxon>Ascidiacea</taxon>
        <taxon>Phlebobranchia</taxon>
        <taxon>Cionidae</taxon>
        <taxon>Ciona</taxon>
    </lineage>
</organism>
<dbReference type="SMART" id="SM00630">
    <property type="entry name" value="Sema"/>
    <property type="match status" value="1"/>
</dbReference>
<evidence type="ECO:0000256" key="2">
    <source>
        <dbReference type="PROSITE-ProRule" id="PRU00352"/>
    </source>
</evidence>
<dbReference type="SUPFAM" id="SSF49265">
    <property type="entry name" value="Fibronectin type III"/>
    <property type="match status" value="1"/>
</dbReference>
<dbReference type="GO" id="GO:0030215">
    <property type="term" value="F:semaphorin receptor binding"/>
    <property type="evidence" value="ECO:0000318"/>
    <property type="project" value="GO_Central"/>
</dbReference>
<dbReference type="Ensembl" id="ENSCINT00000036170.1">
    <property type="protein sequence ID" value="ENSCINP00000035982.1"/>
    <property type="gene ID" value="ENSCING00000021103.1"/>
</dbReference>
<dbReference type="PANTHER" id="PTHR11036">
    <property type="entry name" value="SEMAPHORIN"/>
    <property type="match status" value="1"/>
</dbReference>
<dbReference type="GO" id="GO:0045499">
    <property type="term" value="F:chemorepellent activity"/>
    <property type="evidence" value="ECO:0000318"/>
    <property type="project" value="GO_Central"/>
</dbReference>
<dbReference type="InterPro" id="IPR036352">
    <property type="entry name" value="Semap_dom_sf"/>
</dbReference>
<evidence type="ECO:0000259" key="7">
    <source>
        <dbReference type="PROSITE" id="PS51004"/>
    </source>
</evidence>
<dbReference type="InterPro" id="IPR003961">
    <property type="entry name" value="FN3_dom"/>
</dbReference>
<keyword evidence="9" id="KW-1185">Reference proteome</keyword>
<dbReference type="PROSITE" id="PS50853">
    <property type="entry name" value="FN3"/>
    <property type="match status" value="1"/>
</dbReference>
<reference evidence="9" key="1">
    <citation type="journal article" date="2002" name="Science">
        <title>The draft genome of Ciona intestinalis: insights into chordate and vertebrate origins.</title>
        <authorList>
            <person name="Dehal P."/>
            <person name="Satou Y."/>
            <person name="Campbell R.K."/>
            <person name="Chapman J."/>
            <person name="Degnan B."/>
            <person name="De Tomaso A."/>
            <person name="Davidson B."/>
            <person name="Di Gregorio A."/>
            <person name="Gelpke M."/>
            <person name="Goodstein D.M."/>
            <person name="Harafuji N."/>
            <person name="Hastings K.E."/>
            <person name="Ho I."/>
            <person name="Hotta K."/>
            <person name="Huang W."/>
            <person name="Kawashima T."/>
            <person name="Lemaire P."/>
            <person name="Martinez D."/>
            <person name="Meinertzhagen I.A."/>
            <person name="Necula S."/>
            <person name="Nonaka M."/>
            <person name="Putnam N."/>
            <person name="Rash S."/>
            <person name="Saiga H."/>
            <person name="Satake M."/>
            <person name="Terry A."/>
            <person name="Yamada L."/>
            <person name="Wang H.G."/>
            <person name="Awazu S."/>
            <person name="Azumi K."/>
            <person name="Boore J."/>
            <person name="Branno M."/>
            <person name="Chin-Bow S."/>
            <person name="DeSantis R."/>
            <person name="Doyle S."/>
            <person name="Francino P."/>
            <person name="Keys D.N."/>
            <person name="Haga S."/>
            <person name="Hayashi H."/>
            <person name="Hino K."/>
            <person name="Imai K.S."/>
            <person name="Inaba K."/>
            <person name="Kano S."/>
            <person name="Kobayashi K."/>
            <person name="Kobayashi M."/>
            <person name="Lee B.I."/>
            <person name="Makabe K.W."/>
            <person name="Manohar C."/>
            <person name="Matassi G."/>
            <person name="Medina M."/>
            <person name="Mochizuki Y."/>
            <person name="Mount S."/>
            <person name="Morishita T."/>
            <person name="Miura S."/>
            <person name="Nakayama A."/>
            <person name="Nishizaka S."/>
            <person name="Nomoto H."/>
            <person name="Ohta F."/>
            <person name="Oishi K."/>
            <person name="Rigoutsos I."/>
            <person name="Sano M."/>
            <person name="Sasaki A."/>
            <person name="Sasakura Y."/>
            <person name="Shoguchi E."/>
            <person name="Shin-i T."/>
            <person name="Spagnuolo A."/>
            <person name="Stainier D."/>
            <person name="Suzuki M.M."/>
            <person name="Tassy O."/>
            <person name="Takatori N."/>
            <person name="Tokuoka M."/>
            <person name="Yagi K."/>
            <person name="Yoshizaki F."/>
            <person name="Wada S."/>
            <person name="Zhang C."/>
            <person name="Hyatt P.D."/>
            <person name="Larimer F."/>
            <person name="Detter C."/>
            <person name="Doggett N."/>
            <person name="Glavina T."/>
            <person name="Hawkins T."/>
            <person name="Richardson P."/>
            <person name="Lucas S."/>
            <person name="Kohara Y."/>
            <person name="Levine M."/>
            <person name="Satoh N."/>
            <person name="Rokhsar D.S."/>
        </authorList>
    </citation>
    <scope>NUCLEOTIDE SEQUENCE [LARGE SCALE GENOMIC DNA]</scope>
</reference>
<dbReference type="Proteomes" id="UP000008144">
    <property type="component" value="Chromosome 11"/>
</dbReference>
<keyword evidence="5" id="KW-0732">Signal</keyword>
<dbReference type="GeneID" id="100179332"/>
<keyword evidence="4" id="KW-0472">Membrane</keyword>
<dbReference type="InterPro" id="IPR015943">
    <property type="entry name" value="WD40/YVTN_repeat-like_dom_sf"/>
</dbReference>
<comment type="similarity">
    <text evidence="1">Belongs to the semaphorin family.</text>
</comment>
<dbReference type="GO" id="GO:0050919">
    <property type="term" value="P:negative chemotaxis"/>
    <property type="evidence" value="ECO:0000318"/>
    <property type="project" value="GO_Central"/>
</dbReference>
<sequence>MKWYLILIQLVLVNVAFVTSTNVTSYTLPGATQNLGKITTTGNISVVGGTDYFLVIDYRTNNVTKIQLNPTKRDLCQRYGNIDCYNFIKVIEKTDDNSFLICGTNAKSPACWNVNVQTYTVTPSSLTSIRDWLPVTQNSKIITGLLPHSSGNELYTSSCVSLKCKTTRQLTHPLKSYDANKEWYNKADFLNMYFATDDSKIYNFYRDERSYFLYDGFTSGGPPAMYGMVSRLCRADRGGGVRMTNNWMTFMSARLLCPSPGGSNLGRLSTYYNYMRSTYQIGNTVFAVFGFPSSWGMPATAVCAYDLNEIDTYMDGTVFSNNITLYYDGRGPPYSKTYNELGLRPGQCPTSSLPTTNVPGPYQTFIENSVIIANSVKPISGKPLYIHNGDNFDFQVGEKVGDYNVLYLIKADGTMHKLRLTTGGTGQLTGSVLLSKSMLNISQPILSVSLENKMMIIVTAQEVLRISSFDCSSYKSCDTCEADPDCDWLVGSSVYCDSAQSVSVSTCPAPPASPSGQSSTTTDTNVNLSWNAVSGTQYVVTITKKSDNSQVYQRVVNNSPLVLAKSSLPQGERFVASVQAMMSRILSPSANMEFQTSLSTPVVSATHQRSDDVTITWDKVPLAANYKVNVLREAETLPFLSYIIIAMPTAAGSPSVRIHGLQVGEEYKVKISAISSSNVESEATEVTFVLTEDPKSMETTYITLILIGLAIIIIAIGILMQNHLSIGIRNNTLKPENQNLVLRRKWFLLWIRNESSGAKYNNGSGRIAEEKLNGEPSSRTDECSPDEIKVAIT</sequence>
<dbReference type="GO" id="GO:0038191">
    <property type="term" value="F:neuropilin binding"/>
    <property type="evidence" value="ECO:0000318"/>
    <property type="project" value="GO_Central"/>
</dbReference>
<name>H2Y247_CIOIN</name>
<dbReference type="EMBL" id="EAAA01000680">
    <property type="status" value="NOT_ANNOTATED_CDS"/>
    <property type="molecule type" value="Genomic_DNA"/>
</dbReference>
<dbReference type="InParanoid" id="H2Y247"/>
<dbReference type="STRING" id="7719.ENSCINP00000035982"/>
<feature type="compositionally biased region" description="Basic and acidic residues" evidence="3">
    <location>
        <begin position="767"/>
        <end position="786"/>
    </location>
</feature>
<dbReference type="HOGENOM" id="CLU_354092_0_0_1"/>
<dbReference type="PANTHER" id="PTHR11036:SF127">
    <property type="entry name" value="SEMAPHORIN-1A"/>
    <property type="match status" value="1"/>
</dbReference>
<dbReference type="GO" id="GO:0007411">
    <property type="term" value="P:axon guidance"/>
    <property type="evidence" value="ECO:0000318"/>
    <property type="project" value="GO_Central"/>
</dbReference>
<keyword evidence="4" id="KW-0812">Transmembrane</keyword>
<evidence type="ECO:0000256" key="3">
    <source>
        <dbReference type="SAM" id="MobiDB-lite"/>
    </source>
</evidence>
<dbReference type="SUPFAM" id="SSF101912">
    <property type="entry name" value="Sema domain"/>
    <property type="match status" value="1"/>
</dbReference>